<evidence type="ECO:0000256" key="1">
    <source>
        <dbReference type="SAM" id="Phobius"/>
    </source>
</evidence>
<sequence>MNSRIFSLFLFFLSFGLFTSASPVATDIEAREDKRALAVVNILADIVADINVLGLVKVDADVFAIVDVFANAVVALKAAGPVTLSSADKQTVAKNAATAINNSAAAISKASLTPAIIAANVKLDAQIKVFLDVLGVVVVGIVPIVAKLIVNVKLLLTLHLTVIANLFINILGIVIIL</sequence>
<dbReference type="Proteomes" id="UP000077266">
    <property type="component" value="Unassembled WGS sequence"/>
</dbReference>
<feature type="signal peptide" evidence="2">
    <location>
        <begin position="1"/>
        <end position="21"/>
    </location>
</feature>
<feature type="transmembrane region" description="Helical" evidence="1">
    <location>
        <begin position="129"/>
        <end position="150"/>
    </location>
</feature>
<feature type="chain" id="PRO_5007857762" evidence="2">
    <location>
        <begin position="22"/>
        <end position="177"/>
    </location>
</feature>
<keyword evidence="1" id="KW-1133">Transmembrane helix</keyword>
<evidence type="ECO:0000313" key="4">
    <source>
        <dbReference type="Proteomes" id="UP000077266"/>
    </source>
</evidence>
<feature type="transmembrane region" description="Helical" evidence="1">
    <location>
        <begin position="156"/>
        <end position="176"/>
    </location>
</feature>
<evidence type="ECO:0000313" key="3">
    <source>
        <dbReference type="EMBL" id="KZV88962.1"/>
    </source>
</evidence>
<keyword evidence="1" id="KW-0472">Membrane</keyword>
<organism evidence="3 4">
    <name type="scientific">Exidia glandulosa HHB12029</name>
    <dbReference type="NCBI Taxonomy" id="1314781"/>
    <lineage>
        <taxon>Eukaryota</taxon>
        <taxon>Fungi</taxon>
        <taxon>Dikarya</taxon>
        <taxon>Basidiomycota</taxon>
        <taxon>Agaricomycotina</taxon>
        <taxon>Agaricomycetes</taxon>
        <taxon>Auriculariales</taxon>
        <taxon>Exidiaceae</taxon>
        <taxon>Exidia</taxon>
    </lineage>
</organism>
<dbReference type="EMBL" id="KV426085">
    <property type="protein sequence ID" value="KZV88962.1"/>
    <property type="molecule type" value="Genomic_DNA"/>
</dbReference>
<reference evidence="3 4" key="1">
    <citation type="journal article" date="2016" name="Mol. Biol. Evol.">
        <title>Comparative Genomics of Early-Diverging Mushroom-Forming Fungi Provides Insights into the Origins of Lignocellulose Decay Capabilities.</title>
        <authorList>
            <person name="Nagy L.G."/>
            <person name="Riley R."/>
            <person name="Tritt A."/>
            <person name="Adam C."/>
            <person name="Daum C."/>
            <person name="Floudas D."/>
            <person name="Sun H."/>
            <person name="Yadav J.S."/>
            <person name="Pangilinan J."/>
            <person name="Larsson K.H."/>
            <person name="Matsuura K."/>
            <person name="Barry K."/>
            <person name="Labutti K."/>
            <person name="Kuo R."/>
            <person name="Ohm R.A."/>
            <person name="Bhattacharya S.S."/>
            <person name="Shirouzu T."/>
            <person name="Yoshinaga Y."/>
            <person name="Martin F.M."/>
            <person name="Grigoriev I.V."/>
            <person name="Hibbett D.S."/>
        </authorList>
    </citation>
    <scope>NUCLEOTIDE SEQUENCE [LARGE SCALE GENOMIC DNA]</scope>
    <source>
        <strain evidence="3 4">HHB12029</strain>
    </source>
</reference>
<proteinExistence type="predicted"/>
<keyword evidence="2" id="KW-0732">Signal</keyword>
<feature type="transmembrane region" description="Helical" evidence="1">
    <location>
        <begin position="36"/>
        <end position="56"/>
    </location>
</feature>
<dbReference type="AlphaFoldDB" id="A0A165FGL5"/>
<accession>A0A165FGL5</accession>
<name>A0A165FGL5_EXIGL</name>
<protein>
    <submittedName>
        <fullName evidence="3">Uncharacterized protein</fullName>
    </submittedName>
</protein>
<dbReference type="InParanoid" id="A0A165FGL5"/>
<gene>
    <name evidence="3" type="ORF">EXIGLDRAFT_722072</name>
</gene>
<evidence type="ECO:0000256" key="2">
    <source>
        <dbReference type="SAM" id="SignalP"/>
    </source>
</evidence>
<keyword evidence="1" id="KW-0812">Transmembrane</keyword>
<keyword evidence="4" id="KW-1185">Reference proteome</keyword>